<evidence type="ECO:0000313" key="9">
    <source>
        <dbReference type="Proteomes" id="UP000054785"/>
    </source>
</evidence>
<evidence type="ECO:0000256" key="4">
    <source>
        <dbReference type="ARBA" id="ARBA00022679"/>
    </source>
</evidence>
<dbReference type="InterPro" id="IPR050596">
    <property type="entry name" value="AspAT/PAT-like"/>
</dbReference>
<evidence type="ECO:0000256" key="2">
    <source>
        <dbReference type="ARBA" id="ARBA00007441"/>
    </source>
</evidence>
<dbReference type="PANTHER" id="PTHR46383">
    <property type="entry name" value="ASPARTATE AMINOTRANSFERASE"/>
    <property type="match status" value="1"/>
</dbReference>
<dbReference type="InterPro" id="IPR015422">
    <property type="entry name" value="PyrdxlP-dep_Trfase_small"/>
</dbReference>
<dbReference type="GO" id="GO:0008483">
    <property type="term" value="F:transaminase activity"/>
    <property type="evidence" value="ECO:0007669"/>
    <property type="project" value="UniProtKB-KW"/>
</dbReference>
<evidence type="ECO:0000256" key="5">
    <source>
        <dbReference type="ARBA" id="ARBA00022898"/>
    </source>
</evidence>
<comment type="cofactor">
    <cofactor evidence="1 6">
        <name>pyridoxal 5'-phosphate</name>
        <dbReference type="ChEBI" id="CHEBI:597326"/>
    </cofactor>
</comment>
<dbReference type="Pfam" id="PF00155">
    <property type="entry name" value="Aminotran_1_2"/>
    <property type="match status" value="1"/>
</dbReference>
<evidence type="ECO:0000313" key="8">
    <source>
        <dbReference type="EMBL" id="KTD01561.1"/>
    </source>
</evidence>
<dbReference type="InterPro" id="IPR015424">
    <property type="entry name" value="PyrdxlP-dep_Trfase"/>
</dbReference>
<dbReference type="GO" id="GO:0006520">
    <property type="term" value="P:amino acid metabolic process"/>
    <property type="evidence" value="ECO:0007669"/>
    <property type="project" value="InterPro"/>
</dbReference>
<evidence type="ECO:0000256" key="3">
    <source>
        <dbReference type="ARBA" id="ARBA00022576"/>
    </source>
</evidence>
<dbReference type="Gene3D" id="3.90.1150.10">
    <property type="entry name" value="Aspartate Aminotransferase, domain 1"/>
    <property type="match status" value="1"/>
</dbReference>
<dbReference type="EC" id="2.6.1.-" evidence="6"/>
<proteinExistence type="inferred from homology"/>
<reference evidence="8 9" key="1">
    <citation type="submission" date="2015-11" db="EMBL/GenBank/DDBJ databases">
        <title>Genomic analysis of 38 Legionella species identifies large and diverse effector repertoires.</title>
        <authorList>
            <person name="Burstein D."/>
            <person name="Amaro F."/>
            <person name="Zusman T."/>
            <person name="Lifshitz Z."/>
            <person name="Cohen O."/>
            <person name="Gilbert J.A."/>
            <person name="Pupko T."/>
            <person name="Shuman H.A."/>
            <person name="Segal G."/>
        </authorList>
    </citation>
    <scope>NUCLEOTIDE SEQUENCE [LARGE SCALE GENOMIC DNA]</scope>
    <source>
        <strain evidence="8 9">ATCC 49504</strain>
    </source>
</reference>
<dbReference type="STRING" id="45065.Lgee_0830"/>
<dbReference type="PANTHER" id="PTHR46383:SF1">
    <property type="entry name" value="ASPARTATE AMINOTRANSFERASE"/>
    <property type="match status" value="1"/>
</dbReference>
<keyword evidence="5" id="KW-0663">Pyridoxal phosphate</keyword>
<evidence type="ECO:0000256" key="6">
    <source>
        <dbReference type="RuleBase" id="RU000481"/>
    </source>
</evidence>
<dbReference type="SUPFAM" id="SSF53383">
    <property type="entry name" value="PLP-dependent transferases"/>
    <property type="match status" value="1"/>
</dbReference>
<keyword evidence="3 6" id="KW-0032">Aminotransferase</keyword>
<dbReference type="EMBL" id="LNYC01000027">
    <property type="protein sequence ID" value="KTD01561.1"/>
    <property type="molecule type" value="Genomic_DNA"/>
</dbReference>
<feature type="domain" description="Aminotransferase class I/classII large" evidence="7">
    <location>
        <begin position="84"/>
        <end position="442"/>
    </location>
</feature>
<dbReference type="OrthoDB" id="9813612at2"/>
<dbReference type="AlphaFoldDB" id="A0A0W0U2A3"/>
<dbReference type="RefSeq" id="WP_028386745.1">
    <property type="nucleotide sequence ID" value="NZ_CAAAHN010000028.1"/>
</dbReference>
<dbReference type="InterPro" id="IPR004838">
    <property type="entry name" value="NHTrfase_class1_PyrdxlP-BS"/>
</dbReference>
<dbReference type="PROSITE" id="PS00105">
    <property type="entry name" value="AA_TRANSFER_CLASS_1"/>
    <property type="match status" value="1"/>
</dbReference>
<comment type="caution">
    <text evidence="8">The sequence shown here is derived from an EMBL/GenBank/DDBJ whole genome shotgun (WGS) entry which is preliminary data.</text>
</comment>
<dbReference type="PATRIC" id="fig|45065.4.peg.889"/>
<sequence length="520" mass="58772">MLTPNGQSATKIEKVMLLSLWANHLHDELRDKGDEASPIIFAGLGKPTYPINSNTIKAYLNYWKELEAVSEKWYRDAEGNESAAAIDYGDPRGDKEPREIMAKAMSTWYGAEITAENILFTVGGIGALRVIFETFNTHYNDIPGYRIITPFPHYSAYSNNPSHRLHPVDVMSEPGYKLRAEALEKSIKDAYELAENDHGLPKAVLICNPSNPLGTIIDEAHLLEVSAVLRKYPDLYIIFDEAYAEMSFKPLPSFLKVAPDLKSRTIILRSATKALSAAGERMAVLMVFEPALMNEMLNKNISYFIHAPRSAQIAYALTMEAFDASEQKQLIRFYRKKIDYVIMRLHAMGAAMPDAMYDVDATFYVLADFTELFGLELPAEIQRVMQKSGKISTGEELAYYLLFNDGVMISPLSYFGLPPDCGYIRITCSGNDAELRELMDRLEKRLFEARMAKNTSLIEKINQKLPELHMLDEHMFQILSQKVDMIQAGEVNCLTLKEKNKILEKLYTTIVGFIGFISTE</sequence>
<evidence type="ECO:0000259" key="7">
    <source>
        <dbReference type="Pfam" id="PF00155"/>
    </source>
</evidence>
<accession>A0A0W0U2A3</accession>
<protein>
    <recommendedName>
        <fullName evidence="6">Aminotransferase</fullName>
        <ecNumber evidence="6">2.6.1.-</ecNumber>
    </recommendedName>
</protein>
<gene>
    <name evidence="8" type="primary">aatA_1</name>
    <name evidence="8" type="ORF">Lgee_0830</name>
</gene>
<dbReference type="Proteomes" id="UP000054785">
    <property type="component" value="Unassembled WGS sequence"/>
</dbReference>
<comment type="similarity">
    <text evidence="2 6">Belongs to the class-I pyridoxal-phosphate-dependent aminotransferase family.</text>
</comment>
<name>A0A0W0U2A3_9GAMM</name>
<keyword evidence="9" id="KW-1185">Reference proteome</keyword>
<dbReference type="Gene3D" id="3.40.640.10">
    <property type="entry name" value="Type I PLP-dependent aspartate aminotransferase-like (Major domain)"/>
    <property type="match status" value="1"/>
</dbReference>
<dbReference type="GO" id="GO:0030170">
    <property type="term" value="F:pyridoxal phosphate binding"/>
    <property type="evidence" value="ECO:0007669"/>
    <property type="project" value="InterPro"/>
</dbReference>
<dbReference type="InterPro" id="IPR015421">
    <property type="entry name" value="PyrdxlP-dep_Trfase_major"/>
</dbReference>
<organism evidence="8 9">
    <name type="scientific">Legionella geestiana</name>
    <dbReference type="NCBI Taxonomy" id="45065"/>
    <lineage>
        <taxon>Bacteria</taxon>
        <taxon>Pseudomonadati</taxon>
        <taxon>Pseudomonadota</taxon>
        <taxon>Gammaproteobacteria</taxon>
        <taxon>Legionellales</taxon>
        <taxon>Legionellaceae</taxon>
        <taxon>Legionella</taxon>
    </lineage>
</organism>
<dbReference type="InterPro" id="IPR004839">
    <property type="entry name" value="Aminotransferase_I/II_large"/>
</dbReference>
<keyword evidence="4 6" id="KW-0808">Transferase</keyword>
<evidence type="ECO:0000256" key="1">
    <source>
        <dbReference type="ARBA" id="ARBA00001933"/>
    </source>
</evidence>
<dbReference type="CDD" id="cd00609">
    <property type="entry name" value="AAT_like"/>
    <property type="match status" value="1"/>
</dbReference>